<dbReference type="InterPro" id="IPR011033">
    <property type="entry name" value="PRC_barrel-like_sf"/>
</dbReference>
<evidence type="ECO:0000256" key="2">
    <source>
        <dbReference type="SAM" id="SignalP"/>
    </source>
</evidence>
<feature type="domain" description="PRC-barrel" evidence="3">
    <location>
        <begin position="55"/>
        <end position="106"/>
    </location>
</feature>
<dbReference type="Proteomes" id="UP000189674">
    <property type="component" value="Chromosome"/>
</dbReference>
<dbReference type="STRING" id="1936003.STSP2_03351"/>
<gene>
    <name evidence="5" type="ORF">STSP2_03351</name>
</gene>
<feature type="compositionally biased region" description="Basic and acidic residues" evidence="1">
    <location>
        <begin position="21"/>
        <end position="37"/>
    </location>
</feature>
<protein>
    <submittedName>
        <fullName evidence="5">PRC-barrel domain protein</fullName>
    </submittedName>
</protein>
<feature type="compositionally biased region" description="Acidic residues" evidence="1">
    <location>
        <begin position="512"/>
        <end position="523"/>
    </location>
</feature>
<name>A0A1U9NQT7_9BACT</name>
<feature type="region of interest" description="Disordered" evidence="1">
    <location>
        <begin position="21"/>
        <end position="50"/>
    </location>
</feature>
<dbReference type="KEGG" id="alus:STSP2_03351"/>
<feature type="chain" id="PRO_5013341570" evidence="2">
    <location>
        <begin position="19"/>
        <end position="532"/>
    </location>
</feature>
<keyword evidence="6" id="KW-1185">Reference proteome</keyword>
<accession>A0A1U9NQT7</accession>
<dbReference type="PANTHER" id="PTHR36505">
    <property type="entry name" value="BLR1072 PROTEIN"/>
    <property type="match status" value="1"/>
</dbReference>
<dbReference type="Gene3D" id="2.30.30.240">
    <property type="entry name" value="PRC-barrel domain"/>
    <property type="match status" value="2"/>
</dbReference>
<feature type="compositionally biased region" description="Polar residues" evidence="1">
    <location>
        <begin position="130"/>
        <end position="144"/>
    </location>
</feature>
<feature type="region of interest" description="Disordered" evidence="1">
    <location>
        <begin position="121"/>
        <end position="250"/>
    </location>
</feature>
<evidence type="ECO:0000259" key="3">
    <source>
        <dbReference type="Pfam" id="PF05239"/>
    </source>
</evidence>
<dbReference type="InterPro" id="IPR058837">
    <property type="entry name" value="MamS_MamX_dom"/>
</dbReference>
<evidence type="ECO:0000313" key="5">
    <source>
        <dbReference type="EMBL" id="AQT70147.1"/>
    </source>
</evidence>
<feature type="domain" description="Magnetosome protein MamS/MamX" evidence="4">
    <location>
        <begin position="395"/>
        <end position="480"/>
    </location>
</feature>
<dbReference type="InterPro" id="IPR027275">
    <property type="entry name" value="PRC-brl_dom"/>
</dbReference>
<reference evidence="6" key="1">
    <citation type="submission" date="2017-02" db="EMBL/GenBank/DDBJ databases">
        <title>Comparative genomics and description of representatives of a novel lineage of planctomycetes thriving in anoxic sediments.</title>
        <authorList>
            <person name="Spring S."/>
            <person name="Bunk B."/>
            <person name="Sproer C."/>
        </authorList>
    </citation>
    <scope>NUCLEOTIDE SEQUENCE [LARGE SCALE GENOMIC DNA]</scope>
    <source>
        <strain evidence="6">ST-NAGAB-D1</strain>
    </source>
</reference>
<feature type="compositionally biased region" description="Basic and acidic residues" evidence="1">
    <location>
        <begin position="173"/>
        <end position="191"/>
    </location>
</feature>
<feature type="region of interest" description="Disordered" evidence="1">
    <location>
        <begin position="478"/>
        <end position="532"/>
    </location>
</feature>
<feature type="compositionally biased region" description="Low complexity" evidence="1">
    <location>
        <begin position="155"/>
        <end position="172"/>
    </location>
</feature>
<sequence>MLWMLAAVLISTSAGLQAAEHEGEMGLEQDKQQKQKQEQMNQKWTQEQQQQIGELMSANKLIGKEVQDKSGQNVGEIQEVVINGTDNSVKYVIVSTDQGLVPAPWSAFQKTAEGEPCQVKMQKSELRNAPTIQEVTPAEVSSESLKQEVKSFYGETQTQQKSWQQEQQQQQKEQQKPWQREDQQSEYEWKLDGSGTSMHEKAKSEKSKWQEKSKDQTTEWDKKSWDKAKSEWDKDQQSMKQQSSWQQTAKSEPEKLYMLTSLIGYNVNQPDGQQLGQLEDVIVEQQQGKVAYGFVSYGGFWGIGEEMAAVPWTSLELQSENNVALLDVDQETLKMAQIEEDQIQKLSDKQFAQNIHEEFGQPQWEVFGFVPGEDEKTAAWKEGSEYNKSYKADEVKTIKGTVKSVGTFMPDRKAEPGLRLKVETDQGESVTVYCGPKSHCQKKNVSFGSGDEVTITGSKTKVDGKTVIMASEIKKDGQTLQLRDEQGQPQWQIEGQTDTDQMMQQETIDMQSEQEMELEEEGDVREGGTYSR</sequence>
<feature type="compositionally biased region" description="Low complexity" evidence="1">
    <location>
        <begin position="238"/>
        <end position="247"/>
    </location>
</feature>
<dbReference type="Pfam" id="PF26390">
    <property type="entry name" value="MamS_MamX"/>
    <property type="match status" value="1"/>
</dbReference>
<proteinExistence type="predicted"/>
<dbReference type="EMBL" id="CP019791">
    <property type="protein sequence ID" value="AQT70147.1"/>
    <property type="molecule type" value="Genomic_DNA"/>
</dbReference>
<organism evidence="5 6">
    <name type="scientific">Anaerohalosphaera lusitana</name>
    <dbReference type="NCBI Taxonomy" id="1936003"/>
    <lineage>
        <taxon>Bacteria</taxon>
        <taxon>Pseudomonadati</taxon>
        <taxon>Planctomycetota</taxon>
        <taxon>Phycisphaerae</taxon>
        <taxon>Sedimentisphaerales</taxon>
        <taxon>Anaerohalosphaeraceae</taxon>
        <taxon>Anaerohalosphaera</taxon>
    </lineage>
</organism>
<keyword evidence="2" id="KW-0732">Signal</keyword>
<feature type="compositionally biased region" description="Low complexity" evidence="1">
    <location>
        <begin position="496"/>
        <end position="511"/>
    </location>
</feature>
<evidence type="ECO:0000313" key="6">
    <source>
        <dbReference type="Proteomes" id="UP000189674"/>
    </source>
</evidence>
<dbReference type="Pfam" id="PF05239">
    <property type="entry name" value="PRC"/>
    <property type="match status" value="2"/>
</dbReference>
<feature type="compositionally biased region" description="Basic and acidic residues" evidence="1">
    <location>
        <begin position="198"/>
        <end position="237"/>
    </location>
</feature>
<feature type="signal peptide" evidence="2">
    <location>
        <begin position="1"/>
        <end position="18"/>
    </location>
</feature>
<evidence type="ECO:0000256" key="1">
    <source>
        <dbReference type="SAM" id="MobiDB-lite"/>
    </source>
</evidence>
<dbReference type="SUPFAM" id="SSF50346">
    <property type="entry name" value="PRC-barrel domain"/>
    <property type="match status" value="2"/>
</dbReference>
<evidence type="ECO:0000259" key="4">
    <source>
        <dbReference type="Pfam" id="PF26390"/>
    </source>
</evidence>
<feature type="domain" description="PRC-barrel" evidence="3">
    <location>
        <begin position="259"/>
        <end position="332"/>
    </location>
</feature>
<dbReference type="PANTHER" id="PTHR36505:SF1">
    <property type="entry name" value="BLR1072 PROTEIN"/>
    <property type="match status" value="1"/>
</dbReference>
<dbReference type="AlphaFoldDB" id="A0A1U9NQT7"/>